<dbReference type="CDD" id="cd00038">
    <property type="entry name" value="CAP_ED"/>
    <property type="match status" value="1"/>
</dbReference>
<accession>A0A7W5ZJ54</accession>
<keyword evidence="3" id="KW-1185">Reference proteome</keyword>
<dbReference type="PROSITE" id="PS50042">
    <property type="entry name" value="CNMP_BINDING_3"/>
    <property type="match status" value="1"/>
</dbReference>
<dbReference type="Gene3D" id="2.60.120.10">
    <property type="entry name" value="Jelly Rolls"/>
    <property type="match status" value="1"/>
</dbReference>
<sequence>MHSQLHQYISRFVQLTEEEAQVVADCLKWKTYPKKTVLLQAGDVCHFEAYVIKGCIREYFTDKDGTELTLEFAVEDWWVSDISSFEYQTPSQMTIEALEDCELLVLSRESKDELLQRVPKLERMFRLMIQRHLAVIQARLLRTVSYSAMEQLEEFLKRYPTLPNRVPQQYIASYLGITPEFLSKLRKRQMTGKN</sequence>
<dbReference type="EMBL" id="JACIBY010000003">
    <property type="protein sequence ID" value="MBB3837580.1"/>
    <property type="molecule type" value="Genomic_DNA"/>
</dbReference>
<protein>
    <submittedName>
        <fullName evidence="2">CRP-like cAMP-binding protein</fullName>
    </submittedName>
</protein>
<dbReference type="InterPro" id="IPR014710">
    <property type="entry name" value="RmlC-like_jellyroll"/>
</dbReference>
<reference evidence="2 3" key="1">
    <citation type="submission" date="2020-08" db="EMBL/GenBank/DDBJ databases">
        <title>Genomic Encyclopedia of Type Strains, Phase IV (KMG-IV): sequencing the most valuable type-strain genomes for metagenomic binning, comparative biology and taxonomic classification.</title>
        <authorList>
            <person name="Goeker M."/>
        </authorList>
    </citation>
    <scope>NUCLEOTIDE SEQUENCE [LARGE SCALE GENOMIC DNA]</scope>
    <source>
        <strain evidence="2 3">DSM 17976</strain>
    </source>
</reference>
<dbReference type="RefSeq" id="WP_183972297.1">
    <property type="nucleotide sequence ID" value="NZ_JACIBY010000003.1"/>
</dbReference>
<organism evidence="2 3">
    <name type="scientific">Runella defluvii</name>
    <dbReference type="NCBI Taxonomy" id="370973"/>
    <lineage>
        <taxon>Bacteria</taxon>
        <taxon>Pseudomonadati</taxon>
        <taxon>Bacteroidota</taxon>
        <taxon>Cytophagia</taxon>
        <taxon>Cytophagales</taxon>
        <taxon>Spirosomataceae</taxon>
        <taxon>Runella</taxon>
    </lineage>
</organism>
<proteinExistence type="predicted"/>
<evidence type="ECO:0000313" key="3">
    <source>
        <dbReference type="Proteomes" id="UP000541352"/>
    </source>
</evidence>
<comment type="caution">
    <text evidence="2">The sequence shown here is derived from an EMBL/GenBank/DDBJ whole genome shotgun (WGS) entry which is preliminary data.</text>
</comment>
<name>A0A7W5ZJ54_9BACT</name>
<gene>
    <name evidence="2" type="ORF">FHS57_001577</name>
</gene>
<dbReference type="Proteomes" id="UP000541352">
    <property type="component" value="Unassembled WGS sequence"/>
</dbReference>
<dbReference type="InterPro" id="IPR018490">
    <property type="entry name" value="cNMP-bd_dom_sf"/>
</dbReference>
<dbReference type="SUPFAM" id="SSF51206">
    <property type="entry name" value="cAMP-binding domain-like"/>
    <property type="match status" value="1"/>
</dbReference>
<feature type="domain" description="Cyclic nucleotide-binding" evidence="1">
    <location>
        <begin position="11"/>
        <end position="123"/>
    </location>
</feature>
<dbReference type="Pfam" id="PF00027">
    <property type="entry name" value="cNMP_binding"/>
    <property type="match status" value="1"/>
</dbReference>
<evidence type="ECO:0000259" key="1">
    <source>
        <dbReference type="PROSITE" id="PS50042"/>
    </source>
</evidence>
<evidence type="ECO:0000313" key="2">
    <source>
        <dbReference type="EMBL" id="MBB3837580.1"/>
    </source>
</evidence>
<dbReference type="InterPro" id="IPR000595">
    <property type="entry name" value="cNMP-bd_dom"/>
</dbReference>
<dbReference type="AlphaFoldDB" id="A0A7W5ZJ54"/>
<dbReference type="SMART" id="SM00100">
    <property type="entry name" value="cNMP"/>
    <property type="match status" value="1"/>
</dbReference>